<keyword evidence="4" id="KW-0560">Oxidoreductase</keyword>
<feature type="domain" description="FAD dependent oxidoreductase" evidence="6">
    <location>
        <begin position="3"/>
        <end position="358"/>
    </location>
</feature>
<reference evidence="8" key="1">
    <citation type="submission" date="2017-01" db="EMBL/GenBank/DDBJ databases">
        <authorList>
            <person name="Varghese N."/>
            <person name="Submissions S."/>
        </authorList>
    </citation>
    <scope>NUCLEOTIDE SEQUENCE [LARGE SCALE GENOMIC DNA]</scope>
    <source>
        <strain evidence="8">CGMCC 1.7737</strain>
    </source>
</reference>
<evidence type="ECO:0000256" key="5">
    <source>
        <dbReference type="SAM" id="MobiDB-lite"/>
    </source>
</evidence>
<keyword evidence="8" id="KW-1185">Reference proteome</keyword>
<evidence type="ECO:0000256" key="1">
    <source>
        <dbReference type="ARBA" id="ARBA00001974"/>
    </source>
</evidence>
<dbReference type="GO" id="GO:0005737">
    <property type="term" value="C:cytoplasm"/>
    <property type="evidence" value="ECO:0007669"/>
    <property type="project" value="TreeGrafter"/>
</dbReference>
<dbReference type="AlphaFoldDB" id="A0A1N6WAQ3"/>
<comment type="cofactor">
    <cofactor evidence="1">
        <name>FAD</name>
        <dbReference type="ChEBI" id="CHEBI:57692"/>
    </cofactor>
</comment>
<feature type="region of interest" description="Disordered" evidence="5">
    <location>
        <begin position="113"/>
        <end position="132"/>
    </location>
</feature>
<dbReference type="RefSeq" id="WP_076427886.1">
    <property type="nucleotide sequence ID" value="NZ_FTNO01000001.1"/>
</dbReference>
<sequence>MYDAIVVGGGIVGASVAYHLARKDADTLLIDRHDTGRATDAGAGIISPATSSRTASSVWFEFALDAAAYYPTLNDRLTDEQDGDTGYSSCELLSVAVDEDEVAAFDAATERIENRQERYGEPKPGTTTELSADEAQEKFPALAETERCRFYSDAARVDARTFTAALLRAGKQHGLTVAEKDVTKIRHEDGTVSGVETADGDSDDAETVVVAGGAWSPRFEESLGVSIPVEPQRGQIIHLDCHDTDTKDWPIVGAFRGHYMVPWVDNRIAVGATREVDSGFEPRTTAGGVNEVLSEALRVAPGLEDAEIVDIRIGLRPRSADQLPVLGQIPTVEGAYLATGHGATGLQLGPYSGKLVADAVLGEPMEKEQFSVNRFQ</sequence>
<evidence type="ECO:0000313" key="7">
    <source>
        <dbReference type="EMBL" id="SIQ87035.1"/>
    </source>
</evidence>
<dbReference type="OrthoDB" id="2001at2157"/>
<dbReference type="PANTHER" id="PTHR13847">
    <property type="entry name" value="SARCOSINE DEHYDROGENASE-RELATED"/>
    <property type="match status" value="1"/>
</dbReference>
<dbReference type="SUPFAM" id="SSF51905">
    <property type="entry name" value="FAD/NAD(P)-binding domain"/>
    <property type="match status" value="1"/>
</dbReference>
<evidence type="ECO:0000256" key="3">
    <source>
        <dbReference type="ARBA" id="ARBA00022630"/>
    </source>
</evidence>
<accession>A0A1N6WAQ3</accession>
<dbReference type="SUPFAM" id="SSF54373">
    <property type="entry name" value="FAD-linked reductases, C-terminal domain"/>
    <property type="match status" value="1"/>
</dbReference>
<dbReference type="InterPro" id="IPR006076">
    <property type="entry name" value="FAD-dep_OxRdtase"/>
</dbReference>
<evidence type="ECO:0000313" key="8">
    <source>
        <dbReference type="Proteomes" id="UP000186914"/>
    </source>
</evidence>
<protein>
    <submittedName>
        <fullName evidence="7">D-amino-acid dehydrogenase</fullName>
    </submittedName>
</protein>
<keyword evidence="3" id="KW-0285">Flavoprotein</keyword>
<dbReference type="GO" id="GO:0016491">
    <property type="term" value="F:oxidoreductase activity"/>
    <property type="evidence" value="ECO:0007669"/>
    <property type="project" value="UniProtKB-KW"/>
</dbReference>
<evidence type="ECO:0000256" key="4">
    <source>
        <dbReference type="ARBA" id="ARBA00023002"/>
    </source>
</evidence>
<dbReference type="Pfam" id="PF01266">
    <property type="entry name" value="DAO"/>
    <property type="match status" value="1"/>
</dbReference>
<dbReference type="InterPro" id="IPR036188">
    <property type="entry name" value="FAD/NAD-bd_sf"/>
</dbReference>
<comment type="similarity">
    <text evidence="2">Belongs to the DadA oxidoreductase family.</text>
</comment>
<dbReference type="PANTHER" id="PTHR13847:SF286">
    <property type="entry name" value="D-AMINO ACID DEHYDROGENASE"/>
    <property type="match status" value="1"/>
</dbReference>
<dbReference type="EMBL" id="FTNO01000001">
    <property type="protein sequence ID" value="SIQ87035.1"/>
    <property type="molecule type" value="Genomic_DNA"/>
</dbReference>
<proteinExistence type="inferred from homology"/>
<evidence type="ECO:0000259" key="6">
    <source>
        <dbReference type="Pfam" id="PF01266"/>
    </source>
</evidence>
<organism evidence="7 8">
    <name type="scientific">Haladaptatus litoreus</name>
    <dbReference type="NCBI Taxonomy" id="553468"/>
    <lineage>
        <taxon>Archaea</taxon>
        <taxon>Methanobacteriati</taxon>
        <taxon>Methanobacteriota</taxon>
        <taxon>Stenosarchaea group</taxon>
        <taxon>Halobacteria</taxon>
        <taxon>Halobacteriales</taxon>
        <taxon>Haladaptataceae</taxon>
        <taxon>Haladaptatus</taxon>
    </lineage>
</organism>
<dbReference type="Gene3D" id="3.30.9.10">
    <property type="entry name" value="D-Amino Acid Oxidase, subunit A, domain 2"/>
    <property type="match status" value="1"/>
</dbReference>
<gene>
    <name evidence="7" type="ORF">SAMN05421858_0653</name>
</gene>
<name>A0A1N6WAQ3_9EURY</name>
<evidence type="ECO:0000256" key="2">
    <source>
        <dbReference type="ARBA" id="ARBA00009410"/>
    </source>
</evidence>
<dbReference type="Proteomes" id="UP000186914">
    <property type="component" value="Unassembled WGS sequence"/>
</dbReference>
<dbReference type="Gene3D" id="3.50.50.60">
    <property type="entry name" value="FAD/NAD(P)-binding domain"/>
    <property type="match status" value="1"/>
</dbReference>